<accession>A0A382WRS5</accession>
<organism evidence="1">
    <name type="scientific">marine metagenome</name>
    <dbReference type="NCBI Taxonomy" id="408172"/>
    <lineage>
        <taxon>unclassified sequences</taxon>
        <taxon>metagenomes</taxon>
        <taxon>ecological metagenomes</taxon>
    </lineage>
</organism>
<protein>
    <submittedName>
        <fullName evidence="1">Uncharacterized protein</fullName>
    </submittedName>
</protein>
<dbReference type="AlphaFoldDB" id="A0A382WRS5"/>
<dbReference type="EMBL" id="UINC01161519">
    <property type="protein sequence ID" value="SVD60761.1"/>
    <property type="molecule type" value="Genomic_DNA"/>
</dbReference>
<proteinExistence type="predicted"/>
<reference evidence="1" key="1">
    <citation type="submission" date="2018-05" db="EMBL/GenBank/DDBJ databases">
        <authorList>
            <person name="Lanie J.A."/>
            <person name="Ng W.-L."/>
            <person name="Kazmierczak K.M."/>
            <person name="Andrzejewski T.M."/>
            <person name="Davidsen T.M."/>
            <person name="Wayne K.J."/>
            <person name="Tettelin H."/>
            <person name="Glass J.I."/>
            <person name="Rusch D."/>
            <person name="Podicherti R."/>
            <person name="Tsui H.-C.T."/>
            <person name="Winkler M.E."/>
        </authorList>
    </citation>
    <scope>NUCLEOTIDE SEQUENCE</scope>
</reference>
<sequence length="33" mass="3752">MDMKEFFKTAGLLLACIFLARFIMPANYTPLIA</sequence>
<evidence type="ECO:0000313" key="1">
    <source>
        <dbReference type="EMBL" id="SVD60761.1"/>
    </source>
</evidence>
<name>A0A382WRS5_9ZZZZ</name>
<gene>
    <name evidence="1" type="ORF">METZ01_LOCUS413615</name>
</gene>
<feature type="non-terminal residue" evidence="1">
    <location>
        <position position="33"/>
    </location>
</feature>